<dbReference type="EMBL" id="LN714500">
    <property type="protein sequence ID" value="CEL76571.1"/>
    <property type="molecule type" value="Genomic_DNA"/>
</dbReference>
<dbReference type="Gene3D" id="3.30.1490.150">
    <property type="entry name" value="Hypothetical protein ph0010, domain 2"/>
    <property type="match status" value="1"/>
</dbReference>
<gene>
    <name evidence="3" type="ORF">BN1205_066495</name>
</gene>
<dbReference type="SUPFAM" id="SSF143447">
    <property type="entry name" value="AMMECR1-like"/>
    <property type="match status" value="2"/>
</dbReference>
<dbReference type="InterPro" id="IPR002733">
    <property type="entry name" value="AMMECR1_domain"/>
</dbReference>
<reference evidence="3" key="1">
    <citation type="journal article" date="2015" name="PLoS ONE">
        <title>Comprehensive Evaluation of Toxoplasma gondii VEG and Neospora caninum LIV Genomes with Tachyzoite Stage Transcriptome and Proteome Defines Novel Transcript Features.</title>
        <authorList>
            <person name="Ramaprasad A."/>
            <person name="Mourier T."/>
            <person name="Naeem R."/>
            <person name="Malas T.B."/>
            <person name="Moussa E."/>
            <person name="Panigrahi A."/>
            <person name="Vermont S.J."/>
            <person name="Otto T.D."/>
            <person name="Wastling J."/>
            <person name="Pain A."/>
        </authorList>
    </citation>
    <scope>NUCLEOTIDE SEQUENCE</scope>
    <source>
        <strain evidence="3">VEG</strain>
    </source>
</reference>
<dbReference type="InterPro" id="IPR023473">
    <property type="entry name" value="AMMECR1"/>
</dbReference>
<feature type="compositionally biased region" description="Polar residues" evidence="1">
    <location>
        <begin position="305"/>
        <end position="315"/>
    </location>
</feature>
<name>A0A0F7V724_TOXGV</name>
<dbReference type="InterPro" id="IPR027485">
    <property type="entry name" value="AMMECR1_N"/>
</dbReference>
<organism evidence="3">
    <name type="scientific">Toxoplasma gondii (strain ATCC 50861 / VEG)</name>
    <dbReference type="NCBI Taxonomy" id="432359"/>
    <lineage>
        <taxon>Eukaryota</taxon>
        <taxon>Sar</taxon>
        <taxon>Alveolata</taxon>
        <taxon>Apicomplexa</taxon>
        <taxon>Conoidasida</taxon>
        <taxon>Coccidia</taxon>
        <taxon>Eucoccidiorida</taxon>
        <taxon>Eimeriorina</taxon>
        <taxon>Sarcocystidae</taxon>
        <taxon>Toxoplasma</taxon>
    </lineage>
</organism>
<evidence type="ECO:0000256" key="1">
    <source>
        <dbReference type="SAM" id="MobiDB-lite"/>
    </source>
</evidence>
<evidence type="ECO:0000259" key="2">
    <source>
        <dbReference type="PROSITE" id="PS51112"/>
    </source>
</evidence>
<dbReference type="PANTHER" id="PTHR13016:SF0">
    <property type="entry name" value="AMME SYNDROME CANDIDATE GENE 1 PROTEIN"/>
    <property type="match status" value="1"/>
</dbReference>
<dbReference type="Gene3D" id="3.30.700.20">
    <property type="entry name" value="Hypothetical protein ph0010, domain 1"/>
    <property type="match status" value="1"/>
</dbReference>
<accession>A0A0F7V724</accession>
<evidence type="ECO:0000313" key="3">
    <source>
        <dbReference type="EMBL" id="CEL76571.1"/>
    </source>
</evidence>
<dbReference type="Pfam" id="PF01871">
    <property type="entry name" value="AMMECR1"/>
    <property type="match status" value="2"/>
</dbReference>
<protein>
    <submittedName>
        <fullName evidence="3">AMMECR1 family protein, related</fullName>
    </submittedName>
</protein>
<dbReference type="PROSITE" id="PS51112">
    <property type="entry name" value="AMMECR1"/>
    <property type="match status" value="1"/>
</dbReference>
<feature type="domain" description="AMMECR1" evidence="2">
    <location>
        <begin position="55"/>
        <end position="299"/>
    </location>
</feature>
<proteinExistence type="predicted"/>
<feature type="region of interest" description="Disordered" evidence="1">
    <location>
        <begin position="304"/>
        <end position="328"/>
    </location>
</feature>
<dbReference type="PANTHER" id="PTHR13016">
    <property type="entry name" value="AMMECR1 HOMOLOG"/>
    <property type="match status" value="1"/>
</dbReference>
<dbReference type="InterPro" id="IPR036071">
    <property type="entry name" value="AMMECR1_dom_sf"/>
</dbReference>
<dbReference type="AlphaFoldDB" id="A0A0F7V724"/>
<sequence length="328" mass="36937">MKTVLPLDGKQEIHADAGVETELPSLSRILEVIQRHGEYLSSVSAETGRRQELSASPRCRRNGSFRSLVPFSSLRLRLPYGIVEMQMKHLRCPAFVTWYKRVPRRLTDSEDGEELRGSVGTFSAIIPEEINYALIAAQEDSRLPPIELGEVPTLKGTVTVIHSFEVNLTRLRPPSCSVRASSVEFYKAENSKRKCQCGEQEGEREQRIAERQQTKNSRYWKTGVHGLAAKFHVNGQIYSGAYLPQVMVEFEMKANDIAELIRKAQYFGEITEELLDSVQLTKFQGTHGSLSFSEHKNEHGVMTGVTCSNGHVNGKQSRKFSGGTERHR</sequence>